<reference evidence="2" key="1">
    <citation type="journal article" date="2019" name="Int. J. Syst. Evol. Microbiol.">
        <title>The Global Catalogue of Microorganisms (GCM) 10K type strain sequencing project: providing services to taxonomists for standard genome sequencing and annotation.</title>
        <authorList>
            <consortium name="The Broad Institute Genomics Platform"/>
            <consortium name="The Broad Institute Genome Sequencing Center for Infectious Disease"/>
            <person name="Wu L."/>
            <person name="Ma J."/>
        </authorList>
    </citation>
    <scope>NUCLEOTIDE SEQUENCE [LARGE SCALE GENOMIC DNA]</scope>
    <source>
        <strain evidence="2">TISTR 1827</strain>
    </source>
</reference>
<sequence length="269" mass="30028">MNQINRPSNGNNFPTLATPAEKLHEALKRRGFLTRVDGDAVVLSAGNGERDVRDVRSFLEGSGVPICYTEQGCRLQVLCPGITGKICAELNRLQVRYGRSHIPHGFYSWRAFTKRNHGLRWNTLSLDRGIAYLVKALSEAGFLVTGGCDGHGRHEPQVYFASSYAAAWFKIAVQDRLASLPLHYKWEVVEPGDSQGSAKLRASLSAAADRWSLKLIQQDVLAIGDKLRRQAESLRAERRNRFKHRSMLAGAERLQHDFAALCEWMGGVL</sequence>
<dbReference type="RefSeq" id="WP_379276776.1">
    <property type="nucleotide sequence ID" value="NZ_JBHUGT010000025.1"/>
</dbReference>
<gene>
    <name evidence="1" type="ORF">ACFSW5_19555</name>
</gene>
<name>A0ABW5R2C1_9BACL</name>
<dbReference type="EMBL" id="JBHUMY010000028">
    <property type="protein sequence ID" value="MFD2662456.1"/>
    <property type="molecule type" value="Genomic_DNA"/>
</dbReference>
<organism evidence="1 2">
    <name type="scientific">Paenibacillus thailandensis</name>
    <dbReference type="NCBI Taxonomy" id="393250"/>
    <lineage>
        <taxon>Bacteria</taxon>
        <taxon>Bacillati</taxon>
        <taxon>Bacillota</taxon>
        <taxon>Bacilli</taxon>
        <taxon>Bacillales</taxon>
        <taxon>Paenibacillaceae</taxon>
        <taxon>Paenibacillus</taxon>
    </lineage>
</organism>
<accession>A0ABW5R2C1</accession>
<protein>
    <submittedName>
        <fullName evidence="1">Uncharacterized protein</fullName>
    </submittedName>
</protein>
<dbReference type="Proteomes" id="UP001597493">
    <property type="component" value="Unassembled WGS sequence"/>
</dbReference>
<evidence type="ECO:0000313" key="2">
    <source>
        <dbReference type="Proteomes" id="UP001597493"/>
    </source>
</evidence>
<proteinExistence type="predicted"/>
<keyword evidence="2" id="KW-1185">Reference proteome</keyword>
<comment type="caution">
    <text evidence="1">The sequence shown here is derived from an EMBL/GenBank/DDBJ whole genome shotgun (WGS) entry which is preliminary data.</text>
</comment>
<evidence type="ECO:0000313" key="1">
    <source>
        <dbReference type="EMBL" id="MFD2662456.1"/>
    </source>
</evidence>